<sequence>MERRTSRAEEERAERRVRFRVASAHSGRVLKEVFRDALEDSADTDTTASSEPERANSPVITEANSHLSGLLLGPEPDDSGSEPDELLMYASATKEKLFTGKRVNIFSKNGTIRGVRDKVSAGQVLFNNLSKMYGLWILTEGNKEQQRQRVPPLAGDSIPAYSPHIHRICCNCSSGSTACTSQHIPEH</sequence>
<dbReference type="AlphaFoldDB" id="A0A8C2G7Q3"/>
<reference evidence="2" key="1">
    <citation type="submission" date="2025-08" db="UniProtKB">
        <authorList>
            <consortium name="Ensembl"/>
        </authorList>
    </citation>
    <scope>IDENTIFICATION</scope>
</reference>
<dbReference type="PANTHER" id="PTHR46990">
    <property type="entry name" value="GLUTAREDOXIN DOMAIN-CONTAINING CYSTEINE-RICH PROTEIN 1"/>
    <property type="match status" value="1"/>
</dbReference>
<dbReference type="InterPro" id="IPR042797">
    <property type="entry name" value="GRXCR1"/>
</dbReference>
<dbReference type="Ensembl" id="ENSCCRT00020072096.1">
    <property type="protein sequence ID" value="ENSCCRP00020065509.1"/>
    <property type="gene ID" value="ENSCCRG00020030844.1"/>
</dbReference>
<evidence type="ECO:0000313" key="3">
    <source>
        <dbReference type="Proteomes" id="UP000694701"/>
    </source>
</evidence>
<dbReference type="GO" id="GO:0007605">
    <property type="term" value="P:sensory perception of sound"/>
    <property type="evidence" value="ECO:0007669"/>
    <property type="project" value="InterPro"/>
</dbReference>
<organism evidence="2 3">
    <name type="scientific">Cyprinus carpio</name>
    <name type="common">Common carp</name>
    <dbReference type="NCBI Taxonomy" id="7962"/>
    <lineage>
        <taxon>Eukaryota</taxon>
        <taxon>Metazoa</taxon>
        <taxon>Chordata</taxon>
        <taxon>Craniata</taxon>
        <taxon>Vertebrata</taxon>
        <taxon>Euteleostomi</taxon>
        <taxon>Actinopterygii</taxon>
        <taxon>Neopterygii</taxon>
        <taxon>Teleostei</taxon>
        <taxon>Ostariophysi</taxon>
        <taxon>Cypriniformes</taxon>
        <taxon>Cyprinidae</taxon>
        <taxon>Cyprininae</taxon>
        <taxon>Cyprinus</taxon>
    </lineage>
</organism>
<protein>
    <submittedName>
        <fullName evidence="2">Glutaredoxin and cysteine rich domain containing 1 b</fullName>
    </submittedName>
</protein>
<proteinExistence type="predicted"/>
<dbReference type="PANTHER" id="PTHR46990:SF1">
    <property type="entry name" value="GLUTAREDOXIN DOMAIN-CONTAINING CYSTEINE-RICH PROTEIN 1"/>
    <property type="match status" value="1"/>
</dbReference>
<dbReference type="Proteomes" id="UP000694701">
    <property type="component" value="Unplaced"/>
</dbReference>
<feature type="region of interest" description="Disordered" evidence="1">
    <location>
        <begin position="40"/>
        <end position="60"/>
    </location>
</feature>
<name>A0A8C2G7Q3_CYPCA</name>
<evidence type="ECO:0000256" key="1">
    <source>
        <dbReference type="SAM" id="MobiDB-lite"/>
    </source>
</evidence>
<evidence type="ECO:0000313" key="2">
    <source>
        <dbReference type="Ensembl" id="ENSCCRP00020065509.1"/>
    </source>
</evidence>
<accession>A0A8C2G7Q3</accession>